<proteinExistence type="predicted"/>
<evidence type="ECO:0000313" key="3">
    <source>
        <dbReference type="EMBL" id="CAB4680369.1"/>
    </source>
</evidence>
<organism evidence="3">
    <name type="scientific">freshwater metagenome</name>
    <dbReference type="NCBI Taxonomy" id="449393"/>
    <lineage>
        <taxon>unclassified sequences</taxon>
        <taxon>metagenomes</taxon>
        <taxon>ecological metagenomes</taxon>
    </lineage>
</organism>
<sequence>MTDHSFTPDTELASAALDGEITSAERAQVEGSAELRAVMNSYSALRDQLAAVAVPTRAREGALSAALAAFDELSAATDKSGVVVPLLQRQQRFKRQQRWLAGAAAAAIVGVVAVASTTGGSTNNNTTPEFNAAGAAQPSSKVQSPMSDAVPASIGSINGAAVVTVWATAANLTTDRELVAYMTDPSNIRASTSAPDAGIASVADGAEINADCLSLANEPYAAVIFKGAHGIAIRDDQTKSVRVLEPQTCAVLASVALP</sequence>
<gene>
    <name evidence="3" type="ORF">UFOPK2366_00164</name>
</gene>
<dbReference type="AlphaFoldDB" id="A0A6J6N2J6"/>
<keyword evidence="2" id="KW-0812">Transmembrane</keyword>
<accession>A0A6J6N2J6</accession>
<dbReference type="EMBL" id="CAEZXM010000016">
    <property type="protein sequence ID" value="CAB4680369.1"/>
    <property type="molecule type" value="Genomic_DNA"/>
</dbReference>
<protein>
    <submittedName>
        <fullName evidence="3">Unannotated protein</fullName>
    </submittedName>
</protein>
<feature type="region of interest" description="Disordered" evidence="1">
    <location>
        <begin position="120"/>
        <end position="144"/>
    </location>
</feature>
<feature type="transmembrane region" description="Helical" evidence="2">
    <location>
        <begin position="99"/>
        <end position="119"/>
    </location>
</feature>
<evidence type="ECO:0000256" key="1">
    <source>
        <dbReference type="SAM" id="MobiDB-lite"/>
    </source>
</evidence>
<name>A0A6J6N2J6_9ZZZZ</name>
<keyword evidence="2" id="KW-1133">Transmembrane helix</keyword>
<reference evidence="3" key="1">
    <citation type="submission" date="2020-05" db="EMBL/GenBank/DDBJ databases">
        <authorList>
            <person name="Chiriac C."/>
            <person name="Salcher M."/>
            <person name="Ghai R."/>
            <person name="Kavagutti S V."/>
        </authorList>
    </citation>
    <scope>NUCLEOTIDE SEQUENCE</scope>
</reference>
<keyword evidence="2" id="KW-0472">Membrane</keyword>
<evidence type="ECO:0000256" key="2">
    <source>
        <dbReference type="SAM" id="Phobius"/>
    </source>
</evidence>